<keyword evidence="2" id="KW-1185">Reference proteome</keyword>
<gene>
    <name evidence="1" type="ORF">SAMN04487850_0400</name>
</gene>
<evidence type="ECO:0000313" key="1">
    <source>
        <dbReference type="EMBL" id="SEV84281.1"/>
    </source>
</evidence>
<organism evidence="1 2">
    <name type="scientific">Prevotella aff. ruminicola Tc2-24</name>
    <dbReference type="NCBI Taxonomy" id="81582"/>
    <lineage>
        <taxon>Bacteria</taxon>
        <taxon>Pseudomonadati</taxon>
        <taxon>Bacteroidota</taxon>
        <taxon>Bacteroidia</taxon>
        <taxon>Bacteroidales</taxon>
        <taxon>Prevotellaceae</taxon>
        <taxon>Prevotella</taxon>
    </lineage>
</organism>
<evidence type="ECO:0000313" key="2">
    <source>
        <dbReference type="Proteomes" id="UP000199373"/>
    </source>
</evidence>
<sequence>MSELAIQRVSYKELSEFKYKSFDDPYEIVAFMTDHLRETMLACPNNEDKSKTALYIATDGNVAVGRVLQFGTKLKADGEIVSAQTGGSTYVEEKYRPLGVGASLLFASKKSDEYDFKINSLFSKMIVPMLLRLKYIIFEIPQYGILRDLTPMFASVGLKGIPLNVCGTIANLPIRLMDVINKTKRRKLLKKFVVRKVTEVPEWAGEIASNDSHKYMELHDKKWLQWNLDYNMNGYPDDKQSFYTITDKSGKPVGFFMTKERFEEKAGRYHNVLRGTIVEWGTVDPDVLSEADINLLALYSFSPKIFLVLTVTTETKTAKMLKKMGFLRHGILQMAIYDKKKKYDDIGNINLWRIRYGSCNTIIYGQTPHQIS</sequence>
<name>A0A1I0MA98_9BACT</name>
<proteinExistence type="predicted"/>
<protein>
    <submittedName>
        <fullName evidence="1">Uncharacterized protein</fullName>
    </submittedName>
</protein>
<dbReference type="EMBL" id="FOIQ01000001">
    <property type="protein sequence ID" value="SEV84281.1"/>
    <property type="molecule type" value="Genomic_DNA"/>
</dbReference>
<dbReference type="RefSeq" id="WP_091914363.1">
    <property type="nucleotide sequence ID" value="NZ_FOIQ01000001.1"/>
</dbReference>
<dbReference type="Proteomes" id="UP000199373">
    <property type="component" value="Unassembled WGS sequence"/>
</dbReference>
<dbReference type="AlphaFoldDB" id="A0A1I0MA98"/>
<reference evidence="1 2" key="1">
    <citation type="submission" date="2016-10" db="EMBL/GenBank/DDBJ databases">
        <authorList>
            <person name="de Groot N.N."/>
        </authorList>
    </citation>
    <scope>NUCLEOTIDE SEQUENCE [LARGE SCALE GENOMIC DNA]</scope>
    <source>
        <strain evidence="1 2">TC2-24</strain>
    </source>
</reference>
<accession>A0A1I0MA98</accession>